<name>A0A699SN49_TANCI</name>
<dbReference type="AlphaFoldDB" id="A0A699SN49"/>
<accession>A0A699SN49</accession>
<comment type="caution">
    <text evidence="1">The sequence shown here is derived from an EMBL/GenBank/DDBJ whole genome shotgun (WGS) entry which is preliminary data.</text>
</comment>
<organism evidence="1">
    <name type="scientific">Tanacetum cinerariifolium</name>
    <name type="common">Dalmatian daisy</name>
    <name type="synonym">Chrysanthemum cinerariifolium</name>
    <dbReference type="NCBI Taxonomy" id="118510"/>
    <lineage>
        <taxon>Eukaryota</taxon>
        <taxon>Viridiplantae</taxon>
        <taxon>Streptophyta</taxon>
        <taxon>Embryophyta</taxon>
        <taxon>Tracheophyta</taxon>
        <taxon>Spermatophyta</taxon>
        <taxon>Magnoliopsida</taxon>
        <taxon>eudicotyledons</taxon>
        <taxon>Gunneridae</taxon>
        <taxon>Pentapetalae</taxon>
        <taxon>asterids</taxon>
        <taxon>campanulids</taxon>
        <taxon>Asterales</taxon>
        <taxon>Asteraceae</taxon>
        <taxon>Asteroideae</taxon>
        <taxon>Anthemideae</taxon>
        <taxon>Anthemidinae</taxon>
        <taxon>Tanacetum</taxon>
    </lineage>
</organism>
<feature type="non-terminal residue" evidence="1">
    <location>
        <position position="1"/>
    </location>
</feature>
<proteinExistence type="predicted"/>
<feature type="non-terminal residue" evidence="1">
    <location>
        <position position="240"/>
    </location>
</feature>
<evidence type="ECO:0000313" key="1">
    <source>
        <dbReference type="EMBL" id="GFC98303.1"/>
    </source>
</evidence>
<reference evidence="1" key="1">
    <citation type="journal article" date="2019" name="Sci. Rep.">
        <title>Draft genome of Tanacetum cinerariifolium, the natural source of mosquito coil.</title>
        <authorList>
            <person name="Yamashiro T."/>
            <person name="Shiraishi A."/>
            <person name="Satake H."/>
            <person name="Nakayama K."/>
        </authorList>
    </citation>
    <scope>NUCLEOTIDE SEQUENCE</scope>
</reference>
<protein>
    <submittedName>
        <fullName evidence="1">Uncharacterized protein</fullName>
    </submittedName>
</protein>
<sequence>AAAYNPPAGGTVYSGSTNANLLAGLTEGGNYIIEVRFVSTVTGNLSNDIDGPYKARFALTAPPVPTLKGSAVYITPYSTAGNANPRITYTVNSTATPMFQGANLGDMTYDLNTGLLLLNGGAAVTTEAGARTVTSVSMYYRVRQQGQGGGSYTAINLTQNGNVSNNGTRNFSLTNRTINLISSASVAGSYSVDIYYEAGVTDNTDPANPMATTLSDRSGSNPYTASFNVTGTPIPSTVWT</sequence>
<gene>
    <name evidence="1" type="ORF">Tci_870273</name>
</gene>
<dbReference type="EMBL" id="BKCJ011171346">
    <property type="protein sequence ID" value="GFC98303.1"/>
    <property type="molecule type" value="Genomic_DNA"/>
</dbReference>